<dbReference type="GO" id="GO:0031519">
    <property type="term" value="C:PcG protein complex"/>
    <property type="evidence" value="ECO:0007669"/>
    <property type="project" value="TreeGrafter"/>
</dbReference>
<organism evidence="9 10">
    <name type="scientific">Dicentrarchus labrax</name>
    <name type="common">European seabass</name>
    <name type="synonym">Morone labrax</name>
    <dbReference type="NCBI Taxonomy" id="13489"/>
    <lineage>
        <taxon>Eukaryota</taxon>
        <taxon>Metazoa</taxon>
        <taxon>Chordata</taxon>
        <taxon>Craniata</taxon>
        <taxon>Vertebrata</taxon>
        <taxon>Euteleostomi</taxon>
        <taxon>Actinopterygii</taxon>
        <taxon>Neopterygii</taxon>
        <taxon>Teleostei</taxon>
        <taxon>Neoteleostei</taxon>
        <taxon>Acanthomorphata</taxon>
        <taxon>Eupercaria</taxon>
        <taxon>Moronidae</taxon>
        <taxon>Dicentrarchus</taxon>
    </lineage>
</organism>
<feature type="compositionally biased region" description="Low complexity" evidence="7">
    <location>
        <begin position="92"/>
        <end position="101"/>
    </location>
</feature>
<dbReference type="PROSITE" id="PS50157">
    <property type="entry name" value="ZINC_FINGER_C2H2_2"/>
    <property type="match status" value="3"/>
</dbReference>
<dbReference type="Ensembl" id="ENSDLAT00005077815.1">
    <property type="protein sequence ID" value="ENSDLAP00005082123.1"/>
    <property type="gene ID" value="ENSDLAG00005031773.1"/>
</dbReference>
<evidence type="ECO:0000256" key="3">
    <source>
        <dbReference type="ARBA" id="ARBA00022771"/>
    </source>
</evidence>
<evidence type="ECO:0000256" key="2">
    <source>
        <dbReference type="ARBA" id="ARBA00022737"/>
    </source>
</evidence>
<keyword evidence="2" id="KW-0677">Repeat</keyword>
<sequence length="245" mass="27561">MERRRRTTSLDGALSLFSTDVQLLLVRKEEVPPQQQRDRSPSLDQVDPSELPLIKEELWTSQEGDQTEEDTEDCGGPEPARNFNPDIHLQPETEATASSEPETAERVLEETQEPQSGLNLLENKEAPLRDLECNSSSGCATSSDHQGHLQTHNDTQTKGKPFSCSICGESYSGKNNLMNHMRSHSKGTRFNCSFCRKTFTQKEDVVAHMKSHVGEKPFSCFVCGKRFTQISALKKHSRLHTEEQS</sequence>
<evidence type="ECO:0000256" key="1">
    <source>
        <dbReference type="ARBA" id="ARBA00022723"/>
    </source>
</evidence>
<proteinExistence type="predicted"/>
<reference evidence="9" key="1">
    <citation type="submission" date="2025-08" db="UniProtKB">
        <authorList>
            <consortium name="Ensembl"/>
        </authorList>
    </citation>
    <scope>IDENTIFICATION</scope>
</reference>
<dbReference type="InterPro" id="IPR013087">
    <property type="entry name" value="Znf_C2H2_type"/>
</dbReference>
<dbReference type="GO" id="GO:0005667">
    <property type="term" value="C:transcription regulator complex"/>
    <property type="evidence" value="ECO:0007669"/>
    <property type="project" value="TreeGrafter"/>
</dbReference>
<keyword evidence="10" id="KW-1185">Reference proteome</keyword>
<evidence type="ECO:0000256" key="6">
    <source>
        <dbReference type="PROSITE-ProRule" id="PRU00042"/>
    </source>
</evidence>
<dbReference type="AlphaFoldDB" id="A0A8P4GM77"/>
<dbReference type="FunFam" id="3.30.160.60:FF:001290">
    <property type="entry name" value="Zinc finger 45-like"/>
    <property type="match status" value="1"/>
</dbReference>
<dbReference type="GO" id="GO:0008270">
    <property type="term" value="F:zinc ion binding"/>
    <property type="evidence" value="ECO:0007669"/>
    <property type="project" value="UniProtKB-KW"/>
</dbReference>
<keyword evidence="1" id="KW-0479">Metal-binding</keyword>
<dbReference type="InterPro" id="IPR036236">
    <property type="entry name" value="Znf_C2H2_sf"/>
</dbReference>
<dbReference type="SUPFAM" id="SSF57667">
    <property type="entry name" value="beta-beta-alpha zinc fingers"/>
    <property type="match status" value="2"/>
</dbReference>
<dbReference type="Pfam" id="PF00096">
    <property type="entry name" value="zf-C2H2"/>
    <property type="match status" value="2"/>
</dbReference>
<dbReference type="PANTHER" id="PTHR14003">
    <property type="entry name" value="TRANSCRIPTIONAL REPRESSOR PROTEIN YY"/>
    <property type="match status" value="1"/>
</dbReference>
<keyword evidence="4" id="KW-0862">Zinc</keyword>
<protein>
    <recommendedName>
        <fullName evidence="8">C2H2-type domain-containing protein</fullName>
    </recommendedName>
</protein>
<feature type="region of interest" description="Disordered" evidence="7">
    <location>
        <begin position="28"/>
        <end position="119"/>
    </location>
</feature>
<keyword evidence="3 6" id="KW-0863">Zinc-finger</keyword>
<dbReference type="PROSITE" id="PS00028">
    <property type="entry name" value="ZINC_FINGER_C2H2_1"/>
    <property type="match status" value="3"/>
</dbReference>
<evidence type="ECO:0000256" key="5">
    <source>
        <dbReference type="ARBA" id="ARBA00023242"/>
    </source>
</evidence>
<dbReference type="FunFam" id="3.30.160.60:FF:000414">
    <property type="entry name" value="Zinc finger protein 398"/>
    <property type="match status" value="1"/>
</dbReference>
<reference evidence="9" key="2">
    <citation type="submission" date="2025-09" db="UniProtKB">
        <authorList>
            <consortium name="Ensembl"/>
        </authorList>
    </citation>
    <scope>IDENTIFICATION</scope>
</reference>
<dbReference type="Gene3D" id="3.30.160.60">
    <property type="entry name" value="Classic Zinc Finger"/>
    <property type="match status" value="3"/>
</dbReference>
<dbReference type="GeneTree" id="ENSGT00940000162287"/>
<dbReference type="Proteomes" id="UP000694389">
    <property type="component" value="Unassembled WGS sequence"/>
</dbReference>
<name>A0A8P4GM77_DICLA</name>
<evidence type="ECO:0000313" key="10">
    <source>
        <dbReference type="Proteomes" id="UP000694389"/>
    </source>
</evidence>
<feature type="domain" description="C2H2-type" evidence="8">
    <location>
        <begin position="162"/>
        <end position="189"/>
    </location>
</feature>
<dbReference type="PANTHER" id="PTHR14003:SF23">
    <property type="entry name" value="ZINC FINGER PROTEIN 143"/>
    <property type="match status" value="1"/>
</dbReference>
<evidence type="ECO:0000256" key="7">
    <source>
        <dbReference type="SAM" id="MobiDB-lite"/>
    </source>
</evidence>
<feature type="compositionally biased region" description="Acidic residues" evidence="7">
    <location>
        <begin position="65"/>
        <end position="75"/>
    </location>
</feature>
<feature type="domain" description="C2H2-type" evidence="8">
    <location>
        <begin position="190"/>
        <end position="217"/>
    </location>
</feature>
<accession>A0A8P4GM77</accession>
<keyword evidence="5" id="KW-0539">Nucleus</keyword>
<evidence type="ECO:0000259" key="8">
    <source>
        <dbReference type="PROSITE" id="PS50157"/>
    </source>
</evidence>
<feature type="domain" description="C2H2-type" evidence="8">
    <location>
        <begin position="218"/>
        <end position="245"/>
    </location>
</feature>
<evidence type="ECO:0000313" key="9">
    <source>
        <dbReference type="Ensembl" id="ENSDLAP00005082123.1"/>
    </source>
</evidence>
<dbReference type="GO" id="GO:0000978">
    <property type="term" value="F:RNA polymerase II cis-regulatory region sequence-specific DNA binding"/>
    <property type="evidence" value="ECO:0007669"/>
    <property type="project" value="TreeGrafter"/>
</dbReference>
<feature type="compositionally biased region" description="Basic and acidic residues" evidence="7">
    <location>
        <begin position="28"/>
        <end position="41"/>
    </location>
</feature>
<evidence type="ECO:0000256" key="4">
    <source>
        <dbReference type="ARBA" id="ARBA00022833"/>
    </source>
</evidence>
<dbReference type="GO" id="GO:0000981">
    <property type="term" value="F:DNA-binding transcription factor activity, RNA polymerase II-specific"/>
    <property type="evidence" value="ECO:0007669"/>
    <property type="project" value="TreeGrafter"/>
</dbReference>
<feature type="compositionally biased region" description="Polar residues" evidence="7">
    <location>
        <begin position="133"/>
        <end position="157"/>
    </location>
</feature>
<dbReference type="GO" id="GO:0000785">
    <property type="term" value="C:chromatin"/>
    <property type="evidence" value="ECO:0007669"/>
    <property type="project" value="TreeGrafter"/>
</dbReference>
<dbReference type="SMART" id="SM00355">
    <property type="entry name" value="ZnF_C2H2"/>
    <property type="match status" value="3"/>
</dbReference>
<dbReference type="Pfam" id="PF13894">
    <property type="entry name" value="zf-C2H2_4"/>
    <property type="match status" value="1"/>
</dbReference>
<feature type="region of interest" description="Disordered" evidence="7">
    <location>
        <begin position="132"/>
        <end position="157"/>
    </location>
</feature>